<feature type="compositionally biased region" description="Low complexity" evidence="2">
    <location>
        <begin position="256"/>
        <end position="279"/>
    </location>
</feature>
<feature type="compositionally biased region" description="Basic and acidic residues" evidence="2">
    <location>
        <begin position="689"/>
        <end position="698"/>
    </location>
</feature>
<dbReference type="OrthoDB" id="163257at2759"/>
<dbReference type="PROSITE" id="PS51025">
    <property type="entry name" value="PWI"/>
    <property type="match status" value="1"/>
</dbReference>
<feature type="compositionally biased region" description="Low complexity" evidence="2">
    <location>
        <begin position="535"/>
        <end position="548"/>
    </location>
</feature>
<feature type="domain" description="PWI" evidence="3">
    <location>
        <begin position="27"/>
        <end position="125"/>
    </location>
</feature>
<reference evidence="4" key="2">
    <citation type="journal article" date="2022" name="Hortic Res">
        <title>The genome of Dioscorea zingiberensis sheds light on the biosynthesis, origin and evolution of the medicinally important diosgenin saponins.</title>
        <authorList>
            <person name="Li Y."/>
            <person name="Tan C."/>
            <person name="Li Z."/>
            <person name="Guo J."/>
            <person name="Li S."/>
            <person name="Chen X."/>
            <person name="Wang C."/>
            <person name="Dai X."/>
            <person name="Yang H."/>
            <person name="Song W."/>
            <person name="Hou L."/>
            <person name="Xu J."/>
            <person name="Tong Z."/>
            <person name="Xu A."/>
            <person name="Yuan X."/>
            <person name="Wang W."/>
            <person name="Yang Q."/>
            <person name="Chen L."/>
            <person name="Sun Z."/>
            <person name="Wang K."/>
            <person name="Pan B."/>
            <person name="Chen J."/>
            <person name="Bao Y."/>
            <person name="Liu F."/>
            <person name="Qi X."/>
            <person name="Gang D.R."/>
            <person name="Wen J."/>
            <person name="Li J."/>
        </authorList>
    </citation>
    <scope>NUCLEOTIDE SEQUENCE</scope>
    <source>
        <strain evidence="4">Dzin_1.0</strain>
    </source>
</reference>
<feature type="compositionally biased region" description="Low complexity" evidence="2">
    <location>
        <begin position="420"/>
        <end position="432"/>
    </location>
</feature>
<reference evidence="4" key="1">
    <citation type="submission" date="2021-03" db="EMBL/GenBank/DDBJ databases">
        <authorList>
            <person name="Li Z."/>
            <person name="Yang C."/>
        </authorList>
    </citation>
    <scope>NUCLEOTIDE SEQUENCE</scope>
    <source>
        <strain evidence="4">Dzin_1.0</strain>
        <tissue evidence="4">Leaf</tissue>
    </source>
</reference>
<dbReference type="InterPro" id="IPR002483">
    <property type="entry name" value="PWI_dom"/>
</dbReference>
<evidence type="ECO:0000256" key="2">
    <source>
        <dbReference type="SAM" id="MobiDB-lite"/>
    </source>
</evidence>
<dbReference type="InterPro" id="IPR036483">
    <property type="entry name" value="PWI_dom_sf"/>
</dbReference>
<feature type="compositionally biased region" description="Basic and acidic residues" evidence="2">
    <location>
        <begin position="129"/>
        <end position="171"/>
    </location>
</feature>
<evidence type="ECO:0000313" key="5">
    <source>
        <dbReference type="Proteomes" id="UP001085076"/>
    </source>
</evidence>
<accession>A0A9D5CUK1</accession>
<feature type="compositionally biased region" description="Basic and acidic residues" evidence="2">
    <location>
        <begin position="618"/>
        <end position="645"/>
    </location>
</feature>
<name>A0A9D5CUK1_9LILI</name>
<feature type="compositionally biased region" description="Low complexity" evidence="2">
    <location>
        <begin position="488"/>
        <end position="516"/>
    </location>
</feature>
<keyword evidence="5" id="KW-1185">Reference proteome</keyword>
<feature type="compositionally biased region" description="Basic residues" evidence="2">
    <location>
        <begin position="827"/>
        <end position="836"/>
    </location>
</feature>
<proteinExistence type="predicted"/>
<organism evidence="4 5">
    <name type="scientific">Dioscorea zingiberensis</name>
    <dbReference type="NCBI Taxonomy" id="325984"/>
    <lineage>
        <taxon>Eukaryota</taxon>
        <taxon>Viridiplantae</taxon>
        <taxon>Streptophyta</taxon>
        <taxon>Embryophyta</taxon>
        <taxon>Tracheophyta</taxon>
        <taxon>Spermatophyta</taxon>
        <taxon>Magnoliopsida</taxon>
        <taxon>Liliopsida</taxon>
        <taxon>Dioscoreales</taxon>
        <taxon>Dioscoreaceae</taxon>
        <taxon>Dioscorea</taxon>
    </lineage>
</organism>
<evidence type="ECO:0000313" key="4">
    <source>
        <dbReference type="EMBL" id="KAJ0979543.1"/>
    </source>
</evidence>
<comment type="caution">
    <text evidence="4">The sequence shown here is derived from an EMBL/GenBank/DDBJ whole genome shotgun (WGS) entry which is preliminary data.</text>
</comment>
<feature type="compositionally biased region" description="Basic and acidic residues" evidence="2">
    <location>
        <begin position="723"/>
        <end position="743"/>
    </location>
</feature>
<dbReference type="InterPro" id="IPR052225">
    <property type="entry name" value="Ser/Arg_repetitive_matrix"/>
</dbReference>
<dbReference type="PANTHER" id="PTHR23148:SF0">
    <property type="entry name" value="SERINE_ARGININE REPETITIVE MATRIX PROTEIN 1"/>
    <property type="match status" value="1"/>
</dbReference>
<dbReference type="Gene3D" id="1.20.1390.10">
    <property type="entry name" value="PWI domain"/>
    <property type="match status" value="1"/>
</dbReference>
<protein>
    <recommendedName>
        <fullName evidence="3">PWI domain-containing protein</fullName>
    </recommendedName>
</protein>
<dbReference type="PANTHER" id="PTHR23148">
    <property type="entry name" value="SERINE/ARGININE REGULATED NUCLEAR MATRIX PROTEIN"/>
    <property type="match status" value="1"/>
</dbReference>
<feature type="compositionally biased region" description="Basic and acidic residues" evidence="2">
    <location>
        <begin position="766"/>
        <end position="793"/>
    </location>
</feature>
<dbReference type="GO" id="GO:0003723">
    <property type="term" value="F:RNA binding"/>
    <property type="evidence" value="ECO:0007669"/>
    <property type="project" value="TreeGrafter"/>
</dbReference>
<feature type="compositionally biased region" description="Low complexity" evidence="2">
    <location>
        <begin position="220"/>
        <end position="242"/>
    </location>
</feature>
<feature type="compositionally biased region" description="Polar residues" evidence="2">
    <location>
        <begin position="209"/>
        <end position="219"/>
    </location>
</feature>
<dbReference type="Pfam" id="PF01480">
    <property type="entry name" value="PWI"/>
    <property type="match status" value="1"/>
</dbReference>
<dbReference type="GO" id="GO:0005681">
    <property type="term" value="C:spliceosomal complex"/>
    <property type="evidence" value="ECO:0007669"/>
    <property type="project" value="TreeGrafter"/>
</dbReference>
<feature type="compositionally biased region" description="Basic and acidic residues" evidence="2">
    <location>
        <begin position="192"/>
        <end position="203"/>
    </location>
</feature>
<gene>
    <name evidence="4" type="ORF">J5N97_015017</name>
</gene>
<feature type="compositionally biased region" description="Basic residues" evidence="2">
    <location>
        <begin position="344"/>
        <end position="399"/>
    </location>
</feature>
<feature type="compositionally biased region" description="Basic residues" evidence="2">
    <location>
        <begin position="280"/>
        <end position="336"/>
    </location>
</feature>
<dbReference type="GO" id="GO:0006397">
    <property type="term" value="P:mRNA processing"/>
    <property type="evidence" value="ECO:0007669"/>
    <property type="project" value="UniProtKB-KW"/>
</dbReference>
<keyword evidence="1" id="KW-0507">mRNA processing</keyword>
<dbReference type="GO" id="GO:0048024">
    <property type="term" value="P:regulation of mRNA splicing, via spliceosome"/>
    <property type="evidence" value="ECO:0007669"/>
    <property type="project" value="TreeGrafter"/>
</dbReference>
<feature type="compositionally biased region" description="Basic residues" evidence="2">
    <location>
        <begin position="868"/>
        <end position="882"/>
    </location>
</feature>
<dbReference type="SMART" id="SM00311">
    <property type="entry name" value="PWI"/>
    <property type="match status" value="1"/>
</dbReference>
<dbReference type="SUPFAM" id="SSF101233">
    <property type="entry name" value="PWI domain"/>
    <property type="match status" value="1"/>
</dbReference>
<sequence>MSGGFFRGTSADQDTRFSDKQAKLLKSQKFAAELDHVVDMTKVKMEVMRPWIAKRTTELLGFEDEVLINFIYGLLEEKVVDGKKIQIQLTGFMERNTVKFMKELWSLLLSAQKNASGVPQQFLDAKEEEMRKKKAEDDRITQEIQKRKDREERERDCEKKNKMDVEPDIPKPAKPTSDLVVEPSSPRTSSRQPKEDDEKDGRRNRTLQKHVNSPESNDLSTSPLRRARSPARPSSNSCSKSKSYSRDGHKSRSRSRSISFSPARRSSPPKTRSPTSRRSPYTRRRSISRSRHYSPSPIRRRSPYSRRRSPPASYRRRDRSFSPLKRRPRTPPRRSPQHGSPSLARRRSRSPPLRRRSPQRRSPLARRRSPTPARRRSPQRRSPLARHRSPTPPRRRSPQRRSPLARNRSLTPPRRRSPQRRSPLARHGSPTPSRRRSPQRRSPLARNRSPTPPRMRSPHHGSAIVRRPSSPGRRRRSTTPSRRRSPQRRSPSCSPSRSPSPRRGSTQHRYPSSCSPSRPPSPRKGSSFHKASVHRSISPASGRSSSPSRSPPSRSPKQKASIVPSPRNDKADPQILTHQRNRGHSPYRSPSPPHRIGRGSNGDHNHHANGVAQFRDGYVSERADKKTSIHPFLEKDAKDGNEHSVSRYKASDSIARKISKYSPQRDLSGPTENRQMDATLKESPSIHFESVDHVEAVVKKKSLSESPVMQRREKRTTLNSSETSKDDDQLIDSRDNIHDENYSRKKTTQHGPAARTKDLAQSTAGHFERKIERVSPSSEDREYGPGRTLKESHSPGYNSKKRIDSNDQLDSIDPGSEDFDAGYRKLEKPRHKKSYGRKREWDDDDSERDDRKEAKRKKKDEKRQRKEEKRRRREERHQRKLERRSAKLKVQSTHTATPPSGIEENQEGYTRRDSYSSGAEGTDAEQKRLEIELRNKALESLRAKKATSH</sequence>
<feature type="compositionally biased region" description="Low complexity" evidence="2">
    <location>
        <begin position="400"/>
        <end position="412"/>
    </location>
</feature>
<feature type="region of interest" description="Disordered" evidence="2">
    <location>
        <begin position="129"/>
        <end position="930"/>
    </location>
</feature>
<feature type="compositionally biased region" description="Basic residues" evidence="2">
    <location>
        <begin position="472"/>
        <end position="487"/>
    </location>
</feature>
<evidence type="ECO:0000259" key="3">
    <source>
        <dbReference type="PROSITE" id="PS51025"/>
    </source>
</evidence>
<dbReference type="AlphaFoldDB" id="A0A9D5CUK1"/>
<evidence type="ECO:0000256" key="1">
    <source>
        <dbReference type="ARBA" id="ARBA00022664"/>
    </source>
</evidence>
<dbReference type="Proteomes" id="UP001085076">
    <property type="component" value="Miscellaneous, Linkage group lg03"/>
</dbReference>
<dbReference type="EMBL" id="JAGGNH010000003">
    <property type="protein sequence ID" value="KAJ0979543.1"/>
    <property type="molecule type" value="Genomic_DNA"/>
</dbReference>